<feature type="transmembrane region" description="Helical" evidence="10">
    <location>
        <begin position="75"/>
        <end position="94"/>
    </location>
</feature>
<protein>
    <recommendedName>
        <fullName evidence="10">Transport permease protein</fullName>
    </recommendedName>
</protein>
<dbReference type="PRINTS" id="PR00164">
    <property type="entry name" value="ABC2TRNSPORT"/>
</dbReference>
<sequence length="288" mass="31862">MRAQFTQPTSSRGTTLNLIAQLTRRQISSEFKGTMLGRLWSFINPLATIAVYALIFGLVFRGSVEPGRNSGVDSFALWIGIGVLSWDYLSSGITRGMDALTGNAGLLTKVYFPRYVLVVTEILSLTYDFLFELVVMVAIMALVGGPEVLVMVPGVILVTLLTGLFSLGLGLTLSVVSVYFRDISHLWAVFNQVWMYASGVVFPLSMLQSVQDRLTADGWNVGGRPIPLITLFRVNPAESYLEAFRSLLYDFAWPSLNVWLLCLGWAVASMGFGIWVFVRHSARIVEEL</sequence>
<keyword evidence="7 10" id="KW-1133">Transmembrane helix</keyword>
<feature type="transmembrane region" description="Helical" evidence="10">
    <location>
        <begin position="39"/>
        <end position="60"/>
    </location>
</feature>
<feature type="transmembrane region" description="Helical" evidence="10">
    <location>
        <begin position="115"/>
        <end position="143"/>
    </location>
</feature>
<comment type="similarity">
    <text evidence="2 10">Belongs to the ABC-2 integral membrane protein family.</text>
</comment>
<gene>
    <name evidence="12" type="ORF">ACFQWG_02780</name>
</gene>
<evidence type="ECO:0000313" key="13">
    <source>
        <dbReference type="Proteomes" id="UP001596527"/>
    </source>
</evidence>
<dbReference type="RefSeq" id="WP_380976186.1">
    <property type="nucleotide sequence ID" value="NZ_JBHTEF010000001.1"/>
</dbReference>
<evidence type="ECO:0000313" key="12">
    <source>
        <dbReference type="EMBL" id="MFC7580147.1"/>
    </source>
</evidence>
<evidence type="ECO:0000259" key="11">
    <source>
        <dbReference type="PROSITE" id="PS51012"/>
    </source>
</evidence>
<reference evidence="13" key="1">
    <citation type="journal article" date="2019" name="Int. J. Syst. Evol. Microbiol.">
        <title>The Global Catalogue of Microorganisms (GCM) 10K type strain sequencing project: providing services to taxonomists for standard genome sequencing and annotation.</title>
        <authorList>
            <consortium name="The Broad Institute Genomics Platform"/>
            <consortium name="The Broad Institute Genome Sequencing Center for Infectious Disease"/>
            <person name="Wu L."/>
            <person name="Ma J."/>
        </authorList>
    </citation>
    <scope>NUCLEOTIDE SEQUENCE [LARGE SCALE GENOMIC DNA]</scope>
    <source>
        <strain evidence="13">CCUG 56698</strain>
    </source>
</reference>
<dbReference type="InterPro" id="IPR047817">
    <property type="entry name" value="ABC2_TM_bact-type"/>
</dbReference>
<evidence type="ECO:0000256" key="6">
    <source>
        <dbReference type="ARBA" id="ARBA00022692"/>
    </source>
</evidence>
<keyword evidence="8 10" id="KW-0472">Membrane</keyword>
<keyword evidence="3 10" id="KW-0813">Transport</keyword>
<organism evidence="12 13">
    <name type="scientific">Schaalia naturae</name>
    <dbReference type="NCBI Taxonomy" id="635203"/>
    <lineage>
        <taxon>Bacteria</taxon>
        <taxon>Bacillati</taxon>
        <taxon>Actinomycetota</taxon>
        <taxon>Actinomycetes</taxon>
        <taxon>Actinomycetales</taxon>
        <taxon>Actinomycetaceae</taxon>
        <taxon>Schaalia</taxon>
    </lineage>
</organism>
<feature type="transmembrane region" description="Helical" evidence="10">
    <location>
        <begin position="256"/>
        <end position="278"/>
    </location>
</feature>
<evidence type="ECO:0000256" key="4">
    <source>
        <dbReference type="ARBA" id="ARBA00022475"/>
    </source>
</evidence>
<comment type="subcellular location">
    <subcellularLocation>
        <location evidence="1">Cell inner membrane</location>
        <topology evidence="1">Multi-pass membrane protein</topology>
    </subcellularLocation>
    <subcellularLocation>
        <location evidence="10">Cell membrane</location>
        <topology evidence="10">Multi-pass membrane protein</topology>
    </subcellularLocation>
</comment>
<evidence type="ECO:0000256" key="9">
    <source>
        <dbReference type="ARBA" id="ARBA00023251"/>
    </source>
</evidence>
<evidence type="ECO:0000256" key="5">
    <source>
        <dbReference type="ARBA" id="ARBA00022519"/>
    </source>
</evidence>
<keyword evidence="6 10" id="KW-0812">Transmembrane</keyword>
<feature type="transmembrane region" description="Helical" evidence="10">
    <location>
        <begin position="155"/>
        <end position="180"/>
    </location>
</feature>
<dbReference type="Pfam" id="PF01061">
    <property type="entry name" value="ABC2_membrane"/>
    <property type="match status" value="1"/>
</dbReference>
<evidence type="ECO:0000256" key="7">
    <source>
        <dbReference type="ARBA" id="ARBA00022989"/>
    </source>
</evidence>
<evidence type="ECO:0000256" key="3">
    <source>
        <dbReference type="ARBA" id="ARBA00022448"/>
    </source>
</evidence>
<dbReference type="PANTHER" id="PTHR30413:SF8">
    <property type="entry name" value="TRANSPORT PERMEASE PROTEIN"/>
    <property type="match status" value="1"/>
</dbReference>
<feature type="domain" description="ABC transmembrane type-2" evidence="11">
    <location>
        <begin position="36"/>
        <end position="280"/>
    </location>
</feature>
<dbReference type="PROSITE" id="PS51012">
    <property type="entry name" value="ABC_TM2"/>
    <property type="match status" value="1"/>
</dbReference>
<accession>A0ABW2SJA7</accession>
<dbReference type="InterPro" id="IPR013525">
    <property type="entry name" value="ABC2_TM"/>
</dbReference>
<keyword evidence="4 10" id="KW-1003">Cell membrane</keyword>
<evidence type="ECO:0000256" key="1">
    <source>
        <dbReference type="ARBA" id="ARBA00004429"/>
    </source>
</evidence>
<comment type="caution">
    <text evidence="12">The sequence shown here is derived from an EMBL/GenBank/DDBJ whole genome shotgun (WGS) entry which is preliminary data.</text>
</comment>
<dbReference type="InterPro" id="IPR000412">
    <property type="entry name" value="ABC_2_transport"/>
</dbReference>
<proteinExistence type="inferred from homology"/>
<keyword evidence="13" id="KW-1185">Reference proteome</keyword>
<evidence type="ECO:0000256" key="8">
    <source>
        <dbReference type="ARBA" id="ARBA00023136"/>
    </source>
</evidence>
<dbReference type="Proteomes" id="UP001596527">
    <property type="component" value="Unassembled WGS sequence"/>
</dbReference>
<dbReference type="EMBL" id="JBHTEF010000001">
    <property type="protein sequence ID" value="MFC7580147.1"/>
    <property type="molecule type" value="Genomic_DNA"/>
</dbReference>
<evidence type="ECO:0000256" key="2">
    <source>
        <dbReference type="ARBA" id="ARBA00007783"/>
    </source>
</evidence>
<evidence type="ECO:0000256" key="10">
    <source>
        <dbReference type="RuleBase" id="RU361157"/>
    </source>
</evidence>
<name>A0ABW2SJA7_9ACTO</name>
<keyword evidence="9" id="KW-0046">Antibiotic resistance</keyword>
<feature type="transmembrane region" description="Helical" evidence="10">
    <location>
        <begin position="187"/>
        <end position="207"/>
    </location>
</feature>
<keyword evidence="5" id="KW-0997">Cell inner membrane</keyword>
<dbReference type="PANTHER" id="PTHR30413">
    <property type="entry name" value="INNER MEMBRANE TRANSPORT PERMEASE"/>
    <property type="match status" value="1"/>
</dbReference>